<keyword evidence="3" id="KW-1185">Reference proteome</keyword>
<sequence length="247" mass="25878">MAAAPSFQRGYRWKGKDDEPSKRWRGEGGNSIRPTAVTGGGVLADTGGQLSGERGKDKEGTESRDSRLVEIANNSVIAINGNQFRMGDLIPDFSQNLNLTGTRDESMVGLFSKASSGSGTRAVVSLGCSPKKAQVENKGILNHGIGSGNLGGPDKAGPLFSFGSPQAMIKEVGLESKDSNQLVEVQVFNGSETEKFPSSNSVRVLPTSLRGKPRGTKQGPVNKRQTSQRGARRGGDGGGAVSQNCGK</sequence>
<dbReference type="AlphaFoldDB" id="A0AAV6L079"/>
<feature type="compositionally biased region" description="Basic and acidic residues" evidence="1">
    <location>
        <begin position="53"/>
        <end position="66"/>
    </location>
</feature>
<evidence type="ECO:0000256" key="1">
    <source>
        <dbReference type="SAM" id="MobiDB-lite"/>
    </source>
</evidence>
<dbReference type="Proteomes" id="UP000823749">
    <property type="component" value="Chromosome 3"/>
</dbReference>
<proteinExistence type="predicted"/>
<evidence type="ECO:0000313" key="2">
    <source>
        <dbReference type="EMBL" id="KAG5558105.1"/>
    </source>
</evidence>
<feature type="compositionally biased region" description="Basic and acidic residues" evidence="1">
    <location>
        <begin position="14"/>
        <end position="26"/>
    </location>
</feature>
<comment type="caution">
    <text evidence="2">The sequence shown here is derived from an EMBL/GenBank/DDBJ whole genome shotgun (WGS) entry which is preliminary data.</text>
</comment>
<feature type="region of interest" description="Disordered" evidence="1">
    <location>
        <begin position="1"/>
        <end position="66"/>
    </location>
</feature>
<accession>A0AAV6L079</accession>
<feature type="region of interest" description="Disordered" evidence="1">
    <location>
        <begin position="193"/>
        <end position="247"/>
    </location>
</feature>
<evidence type="ECO:0000313" key="3">
    <source>
        <dbReference type="Proteomes" id="UP000823749"/>
    </source>
</evidence>
<gene>
    <name evidence="2" type="ORF">RHGRI_008126</name>
</gene>
<reference evidence="2" key="1">
    <citation type="submission" date="2020-08" db="EMBL/GenBank/DDBJ databases">
        <title>Plant Genome Project.</title>
        <authorList>
            <person name="Zhang R.-G."/>
        </authorList>
    </citation>
    <scope>NUCLEOTIDE SEQUENCE</scope>
    <source>
        <strain evidence="2">WSP0</strain>
        <tissue evidence="2">Leaf</tissue>
    </source>
</reference>
<organism evidence="2 3">
    <name type="scientific">Rhododendron griersonianum</name>
    <dbReference type="NCBI Taxonomy" id="479676"/>
    <lineage>
        <taxon>Eukaryota</taxon>
        <taxon>Viridiplantae</taxon>
        <taxon>Streptophyta</taxon>
        <taxon>Embryophyta</taxon>
        <taxon>Tracheophyta</taxon>
        <taxon>Spermatophyta</taxon>
        <taxon>Magnoliopsida</taxon>
        <taxon>eudicotyledons</taxon>
        <taxon>Gunneridae</taxon>
        <taxon>Pentapetalae</taxon>
        <taxon>asterids</taxon>
        <taxon>Ericales</taxon>
        <taxon>Ericaceae</taxon>
        <taxon>Ericoideae</taxon>
        <taxon>Rhodoreae</taxon>
        <taxon>Rhododendron</taxon>
    </lineage>
</organism>
<dbReference type="EMBL" id="JACTNZ010000003">
    <property type="protein sequence ID" value="KAG5558105.1"/>
    <property type="molecule type" value="Genomic_DNA"/>
</dbReference>
<feature type="compositionally biased region" description="Polar residues" evidence="1">
    <location>
        <begin position="193"/>
        <end position="202"/>
    </location>
</feature>
<name>A0AAV6L079_9ERIC</name>
<protein>
    <submittedName>
        <fullName evidence="2">Uncharacterized protein</fullName>
    </submittedName>
</protein>